<dbReference type="CDD" id="cd06257">
    <property type="entry name" value="DnaJ"/>
    <property type="match status" value="1"/>
</dbReference>
<evidence type="ECO:0000256" key="2">
    <source>
        <dbReference type="ARBA" id="ARBA00022794"/>
    </source>
</evidence>
<protein>
    <recommendedName>
        <fullName evidence="9">DnaJ homolog subfamily B member 13</fullName>
    </recommendedName>
    <alternativeName>
        <fullName evidence="12">Testis and spermatogenesis cell-related protein 6</fullName>
    </alternativeName>
    <alternativeName>
        <fullName evidence="13">Testis spermatocyte apoptosis-related gene 6 protein</fullName>
    </alternativeName>
    <alternativeName>
        <fullName evidence="10">Testis spermatogenesis apoptosis-related gene 3 protein</fullName>
    </alternativeName>
    <alternativeName>
        <fullName evidence="11">Testis spermatogenesis apoptosis-related gene 6 protein</fullName>
    </alternativeName>
</protein>
<dbReference type="FunFam" id="1.10.287.110:FF:000033">
    <property type="entry name" value="dnaJ homolog subfamily B member 13"/>
    <property type="match status" value="1"/>
</dbReference>
<keyword evidence="6" id="KW-0966">Cell projection</keyword>
<accession>A0A7I8VWE7</accession>
<dbReference type="PROSITE" id="PS50076">
    <property type="entry name" value="DNAJ_2"/>
    <property type="match status" value="1"/>
</dbReference>
<evidence type="ECO:0000313" key="16">
    <source>
        <dbReference type="Proteomes" id="UP000549394"/>
    </source>
</evidence>
<comment type="caution">
    <text evidence="15">The sequence shown here is derived from an EMBL/GenBank/DDBJ whole genome shotgun (WGS) entry which is preliminary data.</text>
</comment>
<evidence type="ECO:0000313" key="15">
    <source>
        <dbReference type="EMBL" id="CAD5119833.1"/>
    </source>
</evidence>
<dbReference type="GO" id="GO:0036126">
    <property type="term" value="C:sperm flagellum"/>
    <property type="evidence" value="ECO:0007669"/>
    <property type="project" value="UniProtKB-ARBA"/>
</dbReference>
<dbReference type="OrthoDB" id="550424at2759"/>
<dbReference type="Gene3D" id="1.10.287.110">
    <property type="entry name" value="DnaJ domain"/>
    <property type="match status" value="1"/>
</dbReference>
<dbReference type="PANTHER" id="PTHR24078">
    <property type="entry name" value="DNAJ HOMOLOG SUBFAMILY C MEMBER"/>
    <property type="match status" value="1"/>
</dbReference>
<dbReference type="SMART" id="SM00271">
    <property type="entry name" value="DnaJ"/>
    <property type="match status" value="1"/>
</dbReference>
<dbReference type="Pfam" id="PF00226">
    <property type="entry name" value="DnaJ"/>
    <property type="match status" value="1"/>
</dbReference>
<dbReference type="GO" id="GO:0005829">
    <property type="term" value="C:cytosol"/>
    <property type="evidence" value="ECO:0007669"/>
    <property type="project" value="TreeGrafter"/>
</dbReference>
<evidence type="ECO:0000256" key="1">
    <source>
        <dbReference type="ARBA" id="ARBA00004230"/>
    </source>
</evidence>
<dbReference type="Pfam" id="PF01556">
    <property type="entry name" value="DnaJ_C"/>
    <property type="match status" value="1"/>
</dbReference>
<evidence type="ECO:0000256" key="7">
    <source>
        <dbReference type="ARBA" id="ARBA00056649"/>
    </source>
</evidence>
<dbReference type="Proteomes" id="UP000549394">
    <property type="component" value="Unassembled WGS sequence"/>
</dbReference>
<dbReference type="PANTHER" id="PTHR24078:SF519">
    <property type="entry name" value="DNAJ HOMOLOG SUBFAMILY B MEMBER 13"/>
    <property type="match status" value="1"/>
</dbReference>
<dbReference type="GO" id="GO:0030030">
    <property type="term" value="P:cell projection organization"/>
    <property type="evidence" value="ECO:0007669"/>
    <property type="project" value="UniProtKB-KW"/>
</dbReference>
<proteinExistence type="predicted"/>
<sequence>MGQDYYSILKLTRSASDADIKKAYKKEAQRYHPLKNADSQEAVEKFRLIAEAYDVLSDPRKKAVYDQFGEEGLKSGVPDNQGEGGAWTCGYSFHGDGHKVFREFFGGDNPFQEYYDRLDGDLHWSFGGLHGRGAKKQDNPIERDLALSLEEVFHGCTKKMKISRKVMNDDGHTSSIRDKILTITVKKGWLPNTRVTFPQEGDQGPNKIPADIVFILKDKSHPRFRREGSNLIHKANVPLGRALTGHVVEILTLDERTLYIPINDIIKPGYIKTVPREGMPISSNPEQKGDLILEFDIEFPKTLNTERKDLVKKALLL</sequence>
<evidence type="ECO:0000256" key="11">
    <source>
        <dbReference type="ARBA" id="ARBA00078669"/>
    </source>
</evidence>
<name>A0A7I8VWE7_9ANNE</name>
<dbReference type="Gene3D" id="2.60.260.20">
    <property type="entry name" value="Urease metallochaperone UreE, N-terminal domain"/>
    <property type="match status" value="2"/>
</dbReference>
<dbReference type="EMBL" id="CAJFCJ010000011">
    <property type="protein sequence ID" value="CAD5119833.1"/>
    <property type="molecule type" value="Genomic_DNA"/>
</dbReference>
<dbReference type="InterPro" id="IPR001623">
    <property type="entry name" value="DnaJ_domain"/>
</dbReference>
<dbReference type="InterPro" id="IPR051339">
    <property type="entry name" value="DnaJ_subfamily_B"/>
</dbReference>
<keyword evidence="5" id="KW-0143">Chaperone</keyword>
<dbReference type="GO" id="GO:0007017">
    <property type="term" value="P:microtubule-based process"/>
    <property type="evidence" value="ECO:0007669"/>
    <property type="project" value="UniProtKB-ARBA"/>
</dbReference>
<dbReference type="InterPro" id="IPR002939">
    <property type="entry name" value="DnaJ_C"/>
</dbReference>
<evidence type="ECO:0000256" key="3">
    <source>
        <dbReference type="ARBA" id="ARBA00022846"/>
    </source>
</evidence>
<evidence type="ECO:0000256" key="12">
    <source>
        <dbReference type="ARBA" id="ARBA00080190"/>
    </source>
</evidence>
<organism evidence="15 16">
    <name type="scientific">Dimorphilus gyrociliatus</name>
    <dbReference type="NCBI Taxonomy" id="2664684"/>
    <lineage>
        <taxon>Eukaryota</taxon>
        <taxon>Metazoa</taxon>
        <taxon>Spiralia</taxon>
        <taxon>Lophotrochozoa</taxon>
        <taxon>Annelida</taxon>
        <taxon>Polychaeta</taxon>
        <taxon>Polychaeta incertae sedis</taxon>
        <taxon>Dinophilidae</taxon>
        <taxon>Dimorphilus</taxon>
    </lineage>
</organism>
<evidence type="ECO:0000256" key="13">
    <source>
        <dbReference type="ARBA" id="ARBA00081125"/>
    </source>
</evidence>
<comment type="subcellular location">
    <subcellularLocation>
        <location evidence="1">Cell projection</location>
        <location evidence="1">Cilium</location>
        <location evidence="1">Flagellum</location>
    </subcellularLocation>
</comment>
<keyword evidence="2" id="KW-0970">Cilium biogenesis/degradation</keyword>
<gene>
    <name evidence="15" type="ORF">DGYR_LOCUS8019</name>
</gene>
<dbReference type="GO" id="GO:0051082">
    <property type="term" value="F:unfolded protein binding"/>
    <property type="evidence" value="ECO:0007669"/>
    <property type="project" value="InterPro"/>
</dbReference>
<dbReference type="InterPro" id="IPR036869">
    <property type="entry name" value="J_dom_sf"/>
</dbReference>
<dbReference type="GO" id="GO:0051087">
    <property type="term" value="F:protein-folding chaperone binding"/>
    <property type="evidence" value="ECO:0007669"/>
    <property type="project" value="TreeGrafter"/>
</dbReference>
<keyword evidence="4" id="KW-0969">Cilium</keyword>
<dbReference type="InterPro" id="IPR018253">
    <property type="entry name" value="DnaJ_domain_CS"/>
</dbReference>
<dbReference type="GO" id="GO:0006457">
    <property type="term" value="P:protein folding"/>
    <property type="evidence" value="ECO:0007669"/>
    <property type="project" value="InterPro"/>
</dbReference>
<feature type="domain" description="J" evidence="14">
    <location>
        <begin position="4"/>
        <end position="69"/>
    </location>
</feature>
<keyword evidence="3" id="KW-0282">Flagellum</keyword>
<reference evidence="15 16" key="1">
    <citation type="submission" date="2020-08" db="EMBL/GenBank/DDBJ databases">
        <authorList>
            <person name="Hejnol A."/>
        </authorList>
    </citation>
    <scope>NUCLEOTIDE SEQUENCE [LARGE SCALE GENOMIC DNA]</scope>
</reference>
<evidence type="ECO:0000256" key="9">
    <source>
        <dbReference type="ARBA" id="ARBA00071910"/>
    </source>
</evidence>
<dbReference type="SUPFAM" id="SSF46565">
    <property type="entry name" value="Chaperone J-domain"/>
    <property type="match status" value="1"/>
</dbReference>
<comment type="function">
    <text evidence="7">Functions as part of axonemal radial spoke complexes that play an important part in the motility of sperm and cilia.</text>
</comment>
<dbReference type="AlphaFoldDB" id="A0A7I8VWE7"/>
<keyword evidence="16" id="KW-1185">Reference proteome</keyword>
<dbReference type="PRINTS" id="PR00625">
    <property type="entry name" value="JDOMAIN"/>
</dbReference>
<evidence type="ECO:0000256" key="4">
    <source>
        <dbReference type="ARBA" id="ARBA00023069"/>
    </source>
</evidence>
<dbReference type="CDD" id="cd10747">
    <property type="entry name" value="DnaJ_C"/>
    <property type="match status" value="1"/>
</dbReference>
<dbReference type="SUPFAM" id="SSF49493">
    <property type="entry name" value="HSP40/DnaJ peptide-binding domain"/>
    <property type="match status" value="2"/>
</dbReference>
<evidence type="ECO:0000256" key="10">
    <source>
        <dbReference type="ARBA" id="ARBA00075378"/>
    </source>
</evidence>
<evidence type="ECO:0000259" key="14">
    <source>
        <dbReference type="PROSITE" id="PS50076"/>
    </source>
</evidence>
<dbReference type="PROSITE" id="PS00636">
    <property type="entry name" value="DNAJ_1"/>
    <property type="match status" value="1"/>
</dbReference>
<dbReference type="InterPro" id="IPR008971">
    <property type="entry name" value="HSP40/DnaJ_pept-bd"/>
</dbReference>
<dbReference type="FunFam" id="2.60.260.20:FF:000002">
    <property type="entry name" value="Dnaj homolog subfamily b member"/>
    <property type="match status" value="1"/>
</dbReference>
<evidence type="ECO:0000256" key="5">
    <source>
        <dbReference type="ARBA" id="ARBA00023186"/>
    </source>
</evidence>
<evidence type="ECO:0000256" key="6">
    <source>
        <dbReference type="ARBA" id="ARBA00023273"/>
    </source>
</evidence>
<dbReference type="FunFam" id="2.60.260.20:FF:000006">
    <property type="entry name" value="DnaJ subfamily B member 13"/>
    <property type="match status" value="1"/>
</dbReference>
<comment type="subunit">
    <text evidence="8">Homodimer. Component of the axonemal radial spoke complex 1 (RS1), at least composed of spoke head proteins RSPH1, RSPH3, RSPH9 and the cilia-specific component RSPH4A or sperm-specific component RSPH6A, spoke stalk proteins RSPH14, DNAJB13, DYDC1, ROPN1L and NME5, and the anchor protein IQUB. Interacts with SUN5. Interacts with IQUB.</text>
</comment>
<evidence type="ECO:0000256" key="8">
    <source>
        <dbReference type="ARBA" id="ARBA00064985"/>
    </source>
</evidence>